<dbReference type="HAMAP" id="MF_01876">
    <property type="entry name" value="PsiMP_glycosidase"/>
    <property type="match status" value="1"/>
</dbReference>
<dbReference type="Gene3D" id="3.40.1790.10">
    <property type="entry name" value="Indigoidine synthase domain"/>
    <property type="match status" value="1"/>
</dbReference>
<comment type="catalytic activity">
    <reaction evidence="6">
        <text>D-ribose 5-phosphate + uracil = psi-UMP + H2O</text>
        <dbReference type="Rhea" id="RHEA:18337"/>
        <dbReference type="ChEBI" id="CHEBI:15377"/>
        <dbReference type="ChEBI" id="CHEBI:17568"/>
        <dbReference type="ChEBI" id="CHEBI:58380"/>
        <dbReference type="ChEBI" id="CHEBI:78346"/>
        <dbReference type="EC" id="4.2.1.70"/>
    </reaction>
</comment>
<feature type="binding site" evidence="6">
    <location>
        <begin position="147"/>
        <end position="149"/>
    </location>
    <ligand>
        <name>substrate</name>
    </ligand>
</feature>
<feature type="binding site" evidence="6">
    <location>
        <position position="93"/>
    </location>
    <ligand>
        <name>substrate</name>
    </ligand>
</feature>
<gene>
    <name evidence="6" type="primary">psuG</name>
    <name evidence="7" type="ORF">N802_15545</name>
</gene>
<dbReference type="GO" id="GO:0046872">
    <property type="term" value="F:metal ion binding"/>
    <property type="evidence" value="ECO:0007669"/>
    <property type="project" value="UniProtKB-KW"/>
</dbReference>
<feature type="active site" description="Nucleophile" evidence="6">
    <location>
        <position position="166"/>
    </location>
</feature>
<dbReference type="EMBL" id="AVPJ01000005">
    <property type="protein sequence ID" value="KGN32813.1"/>
    <property type="molecule type" value="Genomic_DNA"/>
</dbReference>
<keyword evidence="4 6" id="KW-0456">Lyase</keyword>
<keyword evidence="8" id="KW-1185">Reference proteome</keyword>
<dbReference type="EC" id="4.2.1.70" evidence="6"/>
<dbReference type="Proteomes" id="UP000030002">
    <property type="component" value="Unassembled WGS sequence"/>
</dbReference>
<feature type="binding site" evidence="6">
    <location>
        <position position="113"/>
    </location>
    <ligand>
        <name>substrate</name>
    </ligand>
</feature>
<dbReference type="InterPro" id="IPR007342">
    <property type="entry name" value="PsuG"/>
</dbReference>
<evidence type="ECO:0000256" key="5">
    <source>
        <dbReference type="ARBA" id="ARBA00023295"/>
    </source>
</evidence>
<keyword evidence="1 6" id="KW-0479">Metal-binding</keyword>
<dbReference type="AlphaFoldDB" id="A0A0A0J6I5"/>
<keyword evidence="5 6" id="KW-0326">Glycosidase</keyword>
<evidence type="ECO:0000313" key="7">
    <source>
        <dbReference type="EMBL" id="KGN32813.1"/>
    </source>
</evidence>
<organism evidence="7 8">
    <name type="scientific">Knoellia sinensis KCTC 19936</name>
    <dbReference type="NCBI Taxonomy" id="1385520"/>
    <lineage>
        <taxon>Bacteria</taxon>
        <taxon>Bacillati</taxon>
        <taxon>Actinomycetota</taxon>
        <taxon>Actinomycetes</taxon>
        <taxon>Micrococcales</taxon>
        <taxon>Intrasporangiaceae</taxon>
        <taxon>Knoellia</taxon>
    </lineage>
</organism>
<evidence type="ECO:0000256" key="3">
    <source>
        <dbReference type="ARBA" id="ARBA00023211"/>
    </source>
</evidence>
<dbReference type="InterPro" id="IPR022830">
    <property type="entry name" value="Indigdn_synthA-like"/>
</dbReference>
<name>A0A0A0J6I5_9MICO</name>
<comment type="similarity">
    <text evidence="6">Belongs to the pseudouridine-5'-phosphate glycosidase family.</text>
</comment>
<dbReference type="PANTHER" id="PTHR42909:SF1">
    <property type="entry name" value="CARBOHYDRATE KINASE PFKB DOMAIN-CONTAINING PROTEIN"/>
    <property type="match status" value="1"/>
</dbReference>
<sequence length="314" mass="33056">MTHHTKTPHPALALAPEVAEALAAGRPVVALESTIISHGMPYPRNVEMAREVEQIVRDGGATPATIAILDGVARIGLSADELELLATHEDVAKVSIRDLPHVMATKRHGATTVASTMRLAALAGIKVFVTGGLGGVHRGAEDSMDISADLTELSQTDVAVVSAGVKSILDIGRTLEVLETLGVPVVTYGSDEYPSFYSRESGFTSPMRSDKVEELADMMRIKWDLGLAGGISVTNPVPEEDEMTPIEISALIDHAVAEAEQQGIVGKDITPFLLGRIVELSDGKSLETNIALVRSNARLGAALAKAYAAVAPTN</sequence>
<comment type="caution">
    <text evidence="7">The sequence shown here is derived from an EMBL/GenBank/DDBJ whole genome shotgun (WGS) entry which is preliminary data.</text>
</comment>
<evidence type="ECO:0000256" key="1">
    <source>
        <dbReference type="ARBA" id="ARBA00022723"/>
    </source>
</evidence>
<dbReference type="Pfam" id="PF04227">
    <property type="entry name" value="Indigoidine_A"/>
    <property type="match status" value="1"/>
</dbReference>
<comment type="cofactor">
    <cofactor evidence="6">
        <name>Mn(2+)</name>
        <dbReference type="ChEBI" id="CHEBI:29035"/>
    </cofactor>
    <text evidence="6">Binds 1 Mn(2+) ion per subunit.</text>
</comment>
<proteinExistence type="inferred from homology"/>
<comment type="function">
    <text evidence="6">Catalyzes the reversible cleavage of pseudouridine 5'-phosphate (PsiMP) to ribose 5-phosphate and uracil. Functions biologically in the cleavage direction, as part of a pseudouridine degradation pathway.</text>
</comment>
<evidence type="ECO:0000313" key="8">
    <source>
        <dbReference type="Proteomes" id="UP000030002"/>
    </source>
</evidence>
<comment type="subunit">
    <text evidence="6">Homotrimer.</text>
</comment>
<feature type="active site" description="Proton donor" evidence="6">
    <location>
        <position position="32"/>
    </location>
</feature>
<dbReference type="PANTHER" id="PTHR42909">
    <property type="entry name" value="ZGC:136858"/>
    <property type="match status" value="1"/>
</dbReference>
<keyword evidence="3 6" id="KW-0464">Manganese</keyword>
<dbReference type="STRING" id="1385520.N802_15545"/>
<accession>A0A0A0J6I5</accession>
<dbReference type="OrthoDB" id="9805870at2"/>
<reference evidence="7 8" key="1">
    <citation type="submission" date="2013-08" db="EMBL/GenBank/DDBJ databases">
        <title>The genome sequence of Knoellia sinensis.</title>
        <authorList>
            <person name="Zhu W."/>
            <person name="Wang G."/>
        </authorList>
    </citation>
    <scope>NUCLEOTIDE SEQUENCE [LARGE SCALE GENOMIC DNA]</scope>
    <source>
        <strain evidence="7 8">KCTC 19936</strain>
    </source>
</reference>
<dbReference type="GO" id="GO:0046113">
    <property type="term" value="P:nucleobase catabolic process"/>
    <property type="evidence" value="ECO:0007669"/>
    <property type="project" value="UniProtKB-UniRule"/>
</dbReference>
<feature type="binding site" evidence="6">
    <location>
        <position position="145"/>
    </location>
    <ligand>
        <name>Mn(2+)</name>
        <dbReference type="ChEBI" id="CHEBI:29035"/>
    </ligand>
</feature>
<dbReference type="GO" id="GO:0016798">
    <property type="term" value="F:hydrolase activity, acting on glycosyl bonds"/>
    <property type="evidence" value="ECO:0007669"/>
    <property type="project" value="UniProtKB-KW"/>
</dbReference>
<evidence type="ECO:0000256" key="4">
    <source>
        <dbReference type="ARBA" id="ARBA00023239"/>
    </source>
</evidence>
<keyword evidence="2 6" id="KW-0378">Hydrolase</keyword>
<dbReference type="GO" id="GO:0005737">
    <property type="term" value="C:cytoplasm"/>
    <property type="evidence" value="ECO:0007669"/>
    <property type="project" value="TreeGrafter"/>
</dbReference>
<dbReference type="GO" id="GO:0004730">
    <property type="term" value="F:pseudouridylate synthase activity"/>
    <property type="evidence" value="ECO:0007669"/>
    <property type="project" value="UniProtKB-UniRule"/>
</dbReference>
<evidence type="ECO:0000256" key="6">
    <source>
        <dbReference type="HAMAP-Rule" id="MF_01876"/>
    </source>
</evidence>
<protein>
    <recommendedName>
        <fullName evidence="6">Pseudouridine-5'-phosphate glycosidase</fullName>
        <shortName evidence="6">PsiMP glycosidase</shortName>
        <ecNumber evidence="6">4.2.1.70</ecNumber>
    </recommendedName>
</protein>
<dbReference type="RefSeq" id="WP_035914618.1">
    <property type="nucleotide sequence ID" value="NZ_AVPJ01000005.1"/>
</dbReference>
<evidence type="ECO:0000256" key="2">
    <source>
        <dbReference type="ARBA" id="ARBA00022801"/>
    </source>
</evidence>
<dbReference type="SUPFAM" id="SSF110581">
    <property type="entry name" value="Indigoidine synthase A-like"/>
    <property type="match status" value="1"/>
</dbReference>
<dbReference type="eggNOG" id="COG2313">
    <property type="taxonomic scope" value="Bacteria"/>
</dbReference>